<feature type="transmembrane region" description="Helical" evidence="1">
    <location>
        <begin position="7"/>
        <end position="26"/>
    </location>
</feature>
<feature type="transmembrane region" description="Helical" evidence="1">
    <location>
        <begin position="183"/>
        <end position="208"/>
    </location>
</feature>
<feature type="transmembrane region" description="Helical" evidence="1">
    <location>
        <begin position="92"/>
        <end position="110"/>
    </location>
</feature>
<comment type="caution">
    <text evidence="2">The sequence shown here is derived from an EMBL/GenBank/DDBJ whole genome shotgun (WGS) entry which is preliminary data.</text>
</comment>
<gene>
    <name evidence="2" type="ORF">ADN01_11040</name>
</gene>
<feature type="transmembrane region" description="Helical" evidence="1">
    <location>
        <begin position="147"/>
        <end position="163"/>
    </location>
</feature>
<evidence type="ECO:0008006" key="4">
    <source>
        <dbReference type="Google" id="ProtNLM"/>
    </source>
</evidence>
<evidence type="ECO:0000256" key="1">
    <source>
        <dbReference type="SAM" id="Phobius"/>
    </source>
</evidence>
<proteinExistence type="predicted"/>
<feature type="transmembrane region" description="Helical" evidence="1">
    <location>
        <begin position="116"/>
        <end position="135"/>
    </location>
</feature>
<keyword evidence="1" id="KW-1133">Transmembrane helix</keyword>
<feature type="transmembrane region" description="Helical" evidence="1">
    <location>
        <begin position="67"/>
        <end position="85"/>
    </location>
</feature>
<feature type="transmembrane region" description="Helical" evidence="1">
    <location>
        <begin position="554"/>
        <end position="575"/>
    </location>
</feature>
<feature type="transmembrane region" description="Helical" evidence="1">
    <location>
        <begin position="314"/>
        <end position="334"/>
    </location>
</feature>
<dbReference type="Proteomes" id="UP000050501">
    <property type="component" value="Unassembled WGS sequence"/>
</dbReference>
<dbReference type="OrthoDB" id="9125015at2"/>
<dbReference type="AlphaFoldDB" id="A0A0P6Y5Q3"/>
<organism evidence="2 3">
    <name type="scientific">Levilinea saccharolytica</name>
    <dbReference type="NCBI Taxonomy" id="229921"/>
    <lineage>
        <taxon>Bacteria</taxon>
        <taxon>Bacillati</taxon>
        <taxon>Chloroflexota</taxon>
        <taxon>Anaerolineae</taxon>
        <taxon>Anaerolineales</taxon>
        <taxon>Anaerolineaceae</taxon>
        <taxon>Levilinea</taxon>
    </lineage>
</organism>
<dbReference type="EMBL" id="LGCM01000039">
    <property type="protein sequence ID" value="KPL80669.1"/>
    <property type="molecule type" value="Genomic_DNA"/>
</dbReference>
<dbReference type="PATRIC" id="fig|229921.5.peg.1427"/>
<feature type="transmembrane region" description="Helical" evidence="1">
    <location>
        <begin position="463"/>
        <end position="482"/>
    </location>
</feature>
<accession>A0A0P6Y5Q3</accession>
<name>A0A0P6Y5Q3_9CHLR</name>
<sequence>MFKRVSIKIEWVIFILVVGLHLYAVFAPPNSLMNWFTSDDGFYYFKTAQNIAEGRGVSFDGLGLTNGFHPLWMVVLVPIFALARLDLILPLRIVLLLMTVLNAGSAVLLYRIVRRAVSPAVGVAAAFFWAFFPDIHKVTNMLGMESGLYAFFLLLLLAQVQSLELRRAAGEPDSPQTLLKLGITAALLLLSRLDNIFLVAVMGLWVMFRSPVLRYLLLGDLVLTLVSVFASYLLRLGIGLYFFYSDYAVWMAVVSLVMRFSVYLFFGLYGTRILIPNRRSLWRIAVAASAASALVGLVMIVLTTAGAVTRFPRAVLVVDWALGMALTFALRYGVGWVLRRRGVDLEESAPETDPRLHWKPWLQAGLRYYGPLAVTLAVYLAVNVLYAGTPMPVSGQIKRWWGTIYTVYGYPEKDLPGLMGMNPDPDRGPWWEVRAVPKRLGNAAAEALGFEGDGTRAIRARKLAAWGVGLGLAALAAGLLWANRRWAGRAAGQMLLLPLLGGSLIKLSNYKFTTYVETLSWYWVAEMAFKTLLAALLLGCVYELLQRVRVPRTVNWGVSVVIAAVVTGVFMAQMAEITPWKVKKGQEELYLAGVKGVMEMTEPGAVVGSTGGGVTAYFIQDRTVVNLDGLISSYSYFQRLKAGTATEYLDEIGMDYVYAGEYILVYSQPYTDMFAGRLDYVGDAYGSALYRYLPAK</sequence>
<feature type="transmembrane region" description="Helical" evidence="1">
    <location>
        <begin position="247"/>
        <end position="269"/>
    </location>
</feature>
<dbReference type="STRING" id="229921.ADN01_11040"/>
<feature type="transmembrane region" description="Helical" evidence="1">
    <location>
        <begin position="522"/>
        <end position="542"/>
    </location>
</feature>
<evidence type="ECO:0000313" key="3">
    <source>
        <dbReference type="Proteomes" id="UP000050501"/>
    </source>
</evidence>
<keyword evidence="1" id="KW-0812">Transmembrane</keyword>
<protein>
    <recommendedName>
        <fullName evidence="4">Glycosyltransferase RgtA/B/C/D-like domain-containing protein</fullName>
    </recommendedName>
</protein>
<feature type="transmembrane region" description="Helical" evidence="1">
    <location>
        <begin position="215"/>
        <end position="235"/>
    </location>
</feature>
<feature type="transmembrane region" description="Helical" evidence="1">
    <location>
        <begin position="281"/>
        <end position="302"/>
    </location>
</feature>
<evidence type="ECO:0000313" key="2">
    <source>
        <dbReference type="EMBL" id="KPL80669.1"/>
    </source>
</evidence>
<keyword evidence="1" id="KW-0472">Membrane</keyword>
<reference evidence="2 3" key="1">
    <citation type="submission" date="2015-07" db="EMBL/GenBank/DDBJ databases">
        <title>Genome sequence of Levilinea saccharolytica DSM 16555.</title>
        <authorList>
            <person name="Hemp J."/>
            <person name="Ward L.M."/>
            <person name="Pace L.A."/>
            <person name="Fischer W.W."/>
        </authorList>
    </citation>
    <scope>NUCLEOTIDE SEQUENCE [LARGE SCALE GENOMIC DNA]</scope>
    <source>
        <strain evidence="2 3">KIBI-1</strain>
    </source>
</reference>
<dbReference type="RefSeq" id="WP_062417722.1">
    <property type="nucleotide sequence ID" value="NZ_DF967974.1"/>
</dbReference>
<keyword evidence="3" id="KW-1185">Reference proteome</keyword>